<feature type="region of interest" description="Disordered" evidence="2">
    <location>
        <begin position="164"/>
        <end position="191"/>
    </location>
</feature>
<name>A0A857J5K4_9BURK</name>
<dbReference type="GO" id="GO:0015627">
    <property type="term" value="C:type II protein secretion system complex"/>
    <property type="evidence" value="ECO:0007669"/>
    <property type="project" value="InterPro"/>
</dbReference>
<evidence type="ECO:0000313" key="5">
    <source>
        <dbReference type="Proteomes" id="UP000464787"/>
    </source>
</evidence>
<keyword evidence="5" id="KW-1185">Reference proteome</keyword>
<evidence type="ECO:0000313" key="4">
    <source>
        <dbReference type="EMBL" id="QHI98302.1"/>
    </source>
</evidence>
<feature type="compositionally biased region" description="Low complexity" evidence="2">
    <location>
        <begin position="164"/>
        <end position="173"/>
    </location>
</feature>
<dbReference type="Pfam" id="PF04612">
    <property type="entry name" value="T2SSM"/>
    <property type="match status" value="1"/>
</dbReference>
<dbReference type="AlphaFoldDB" id="A0A857J5K4"/>
<keyword evidence="3" id="KW-0812">Transmembrane</keyword>
<evidence type="ECO:0000256" key="2">
    <source>
        <dbReference type="SAM" id="MobiDB-lite"/>
    </source>
</evidence>
<dbReference type="EMBL" id="CP047650">
    <property type="protein sequence ID" value="QHI98302.1"/>
    <property type="molecule type" value="Genomic_DNA"/>
</dbReference>
<accession>A0A857J5K4</accession>
<keyword evidence="3" id="KW-1133">Transmembrane helix</keyword>
<organism evidence="4 5">
    <name type="scientific">Xylophilus rhododendri</name>
    <dbReference type="NCBI Taxonomy" id="2697032"/>
    <lineage>
        <taxon>Bacteria</taxon>
        <taxon>Pseudomonadati</taxon>
        <taxon>Pseudomonadota</taxon>
        <taxon>Betaproteobacteria</taxon>
        <taxon>Burkholderiales</taxon>
        <taxon>Xylophilus</taxon>
    </lineage>
</organism>
<dbReference type="KEGG" id="xyk:GT347_10025"/>
<keyword evidence="3" id="KW-0472">Membrane</keyword>
<protein>
    <submittedName>
        <fullName evidence="4">Type II secretion system protein M</fullName>
    </submittedName>
</protein>
<keyword evidence="1" id="KW-0175">Coiled coil</keyword>
<feature type="transmembrane region" description="Helical" evidence="3">
    <location>
        <begin position="33"/>
        <end position="56"/>
    </location>
</feature>
<proteinExistence type="predicted"/>
<evidence type="ECO:0000256" key="1">
    <source>
        <dbReference type="SAM" id="Coils"/>
    </source>
</evidence>
<evidence type="ECO:0000256" key="3">
    <source>
        <dbReference type="SAM" id="Phobius"/>
    </source>
</evidence>
<feature type="coiled-coil region" evidence="1">
    <location>
        <begin position="59"/>
        <end position="89"/>
    </location>
</feature>
<dbReference type="GO" id="GO:0015628">
    <property type="term" value="P:protein secretion by the type II secretion system"/>
    <property type="evidence" value="ECO:0007669"/>
    <property type="project" value="InterPro"/>
</dbReference>
<gene>
    <name evidence="4" type="ORF">GT347_10025</name>
</gene>
<dbReference type="RefSeq" id="WP_160551819.1">
    <property type="nucleotide sequence ID" value="NZ_CP047650.1"/>
</dbReference>
<reference evidence="4 5" key="1">
    <citation type="submission" date="2020-01" db="EMBL/GenBank/DDBJ databases">
        <title>Genome sequencing of strain KACC 21265.</title>
        <authorList>
            <person name="Heo J."/>
            <person name="Kim S.-J."/>
            <person name="Kim J.-S."/>
            <person name="Hong S.-B."/>
            <person name="Kwon S.-W."/>
        </authorList>
    </citation>
    <scope>NUCLEOTIDE SEQUENCE [LARGE SCALE GENOMIC DNA]</scope>
    <source>
        <strain evidence="4 5">KACC 21265</strain>
    </source>
</reference>
<sequence length="206" mass="21700">MKRPAPTPLSVRLGTAMAPWRARWEAMSPRERYLSTLAASAVAILLVWAIALAPALRSLQKVQVQRQQLDAQLQQMLALQAEARQLAAQPRIGREAALRALQESVTALGSGAQMQVSGERAVINLRAIPAASVASWLGQARTNARVAPVEMRLVRSPARAAAPAAAAAPSARPGVPPTAAPPAAARTPTNDDIRWDGTIVLALPAA</sequence>
<dbReference type="InterPro" id="IPR007690">
    <property type="entry name" value="T2SS_GspM"/>
</dbReference>
<dbReference type="Proteomes" id="UP000464787">
    <property type="component" value="Chromosome"/>
</dbReference>